<keyword evidence="6 8" id="KW-1133">Transmembrane helix</keyword>
<evidence type="ECO:0000256" key="3">
    <source>
        <dbReference type="ARBA" id="ARBA00022448"/>
    </source>
</evidence>
<comment type="caution">
    <text evidence="10">The sequence shown here is derived from an EMBL/GenBank/DDBJ whole genome shotgun (WGS) entry which is preliminary data.</text>
</comment>
<keyword evidence="3" id="KW-0813">Transport</keyword>
<evidence type="ECO:0000256" key="5">
    <source>
        <dbReference type="ARBA" id="ARBA00022692"/>
    </source>
</evidence>
<keyword evidence="4" id="KW-1003">Cell membrane</keyword>
<dbReference type="InterPro" id="IPR051475">
    <property type="entry name" value="Diverse_Ion_Transporter"/>
</dbReference>
<dbReference type="PANTHER" id="PTHR43568">
    <property type="entry name" value="P PROTEIN"/>
    <property type="match status" value="1"/>
</dbReference>
<evidence type="ECO:0000256" key="4">
    <source>
        <dbReference type="ARBA" id="ARBA00022475"/>
    </source>
</evidence>
<dbReference type="InterPro" id="IPR000802">
    <property type="entry name" value="Arsenical_pump_ArsB"/>
</dbReference>
<feature type="transmembrane region" description="Helical" evidence="8">
    <location>
        <begin position="6"/>
        <end position="39"/>
    </location>
</feature>
<accession>A0ABR6S378</accession>
<organism evidence="10 11">
    <name type="scientific">Trichormus variabilis N2B</name>
    <dbReference type="NCBI Taxonomy" id="2681315"/>
    <lineage>
        <taxon>Bacteria</taxon>
        <taxon>Bacillati</taxon>
        <taxon>Cyanobacteriota</taxon>
        <taxon>Cyanophyceae</taxon>
        <taxon>Nostocales</taxon>
        <taxon>Nostocaceae</taxon>
        <taxon>Trichormus</taxon>
    </lineage>
</organism>
<dbReference type="RefSeq" id="WP_011317732.1">
    <property type="nucleotide sequence ID" value="NZ_JACKZP010000005.1"/>
</dbReference>
<feature type="transmembrane region" description="Helical" evidence="8">
    <location>
        <begin position="420"/>
        <end position="441"/>
    </location>
</feature>
<feature type="transmembrane region" description="Helical" evidence="8">
    <location>
        <begin position="134"/>
        <end position="155"/>
    </location>
</feature>
<keyword evidence="5 8" id="KW-0812">Transmembrane</keyword>
<feature type="transmembrane region" description="Helical" evidence="8">
    <location>
        <begin position="339"/>
        <end position="359"/>
    </location>
</feature>
<feature type="domain" description="Citrate transporter-like" evidence="9">
    <location>
        <begin position="17"/>
        <end position="360"/>
    </location>
</feature>
<dbReference type="EMBL" id="JACKZP010000005">
    <property type="protein sequence ID" value="MBC1300853.1"/>
    <property type="molecule type" value="Genomic_DNA"/>
</dbReference>
<dbReference type="GeneID" id="58723543"/>
<evidence type="ECO:0000313" key="11">
    <source>
        <dbReference type="Proteomes" id="UP000570851"/>
    </source>
</evidence>
<evidence type="ECO:0000256" key="6">
    <source>
        <dbReference type="ARBA" id="ARBA00022989"/>
    </source>
</evidence>
<protein>
    <submittedName>
        <fullName evidence="10">Transporter</fullName>
    </submittedName>
</protein>
<dbReference type="PRINTS" id="PR00758">
    <property type="entry name" value="ARSENICPUMP"/>
</dbReference>
<sequence>MENWQALLSVIVFISVIFLIMTEWVHLTIAALLGALLLVFTNVMTLQEAVAYIGNSHGTLGLFFGVMVLVRAFEPTKIFDYLATQIVILAKGDGKRLLLGIVAIVTPICAVLPNATTVMLLAPLIPPMAQEIGINFVPLLILMVLIANSAGLLTLVGDPATFIVGDAVNISFIDYLWKLSLGGVIAVAMVTLTLPLLFRKIWYTKLENLEELPHPEINHPRVLSVGAVIVAFVLLFFVIGESLPIPISPAAVALLGAALALLLSHHSKIDTVNNILRDVDWSTLIFFMSIFVLIGGLEKTGVIGGLSGILATILGKNILLGSLVLLFLVGILSSVVPNIPLVVAMVPLLKQYIVTVGLAPAEVLARDFQGQFPPEVLPLFYAMMFGATLGGNGTLVGASSNIVAAGISEQHGRRISFKTFLHYGIPVTILQLMASALYVLIRFLI</sequence>
<feature type="transmembrane region" description="Helical" evidence="8">
    <location>
        <begin position="219"/>
        <end position="239"/>
    </location>
</feature>
<evidence type="ECO:0000313" key="10">
    <source>
        <dbReference type="EMBL" id="MBC1300853.1"/>
    </source>
</evidence>
<feature type="transmembrane region" description="Helical" evidence="8">
    <location>
        <begin position="51"/>
        <end position="73"/>
    </location>
</feature>
<dbReference type="Pfam" id="PF03600">
    <property type="entry name" value="CitMHS"/>
    <property type="match status" value="1"/>
</dbReference>
<gene>
    <name evidence="10" type="ORF">GNE12_02860</name>
</gene>
<name>A0ABR6S378_ANAVA</name>
<feature type="transmembrane region" description="Helical" evidence="8">
    <location>
        <begin position="97"/>
        <end position="122"/>
    </location>
</feature>
<dbReference type="Proteomes" id="UP000570851">
    <property type="component" value="Unassembled WGS sequence"/>
</dbReference>
<feature type="transmembrane region" description="Helical" evidence="8">
    <location>
        <begin position="275"/>
        <end position="297"/>
    </location>
</feature>
<evidence type="ECO:0000256" key="8">
    <source>
        <dbReference type="SAM" id="Phobius"/>
    </source>
</evidence>
<evidence type="ECO:0000256" key="1">
    <source>
        <dbReference type="ARBA" id="ARBA00004651"/>
    </source>
</evidence>
<keyword evidence="11" id="KW-1185">Reference proteome</keyword>
<proteinExistence type="inferred from homology"/>
<keyword evidence="7 8" id="KW-0472">Membrane</keyword>
<comment type="similarity">
    <text evidence="2">Belongs to the CitM (TC 2.A.11) transporter family.</text>
</comment>
<evidence type="ECO:0000256" key="2">
    <source>
        <dbReference type="ARBA" id="ARBA00009843"/>
    </source>
</evidence>
<comment type="subcellular location">
    <subcellularLocation>
        <location evidence="1">Cell membrane</location>
        <topology evidence="1">Multi-pass membrane protein</topology>
    </subcellularLocation>
</comment>
<dbReference type="PANTHER" id="PTHR43568:SF1">
    <property type="entry name" value="P PROTEIN"/>
    <property type="match status" value="1"/>
</dbReference>
<feature type="transmembrane region" description="Helical" evidence="8">
    <location>
        <begin position="379"/>
        <end position="408"/>
    </location>
</feature>
<evidence type="ECO:0000256" key="7">
    <source>
        <dbReference type="ARBA" id="ARBA00023136"/>
    </source>
</evidence>
<feature type="transmembrane region" description="Helical" evidence="8">
    <location>
        <begin position="245"/>
        <end position="263"/>
    </location>
</feature>
<feature type="transmembrane region" description="Helical" evidence="8">
    <location>
        <begin position="309"/>
        <end position="332"/>
    </location>
</feature>
<feature type="transmembrane region" description="Helical" evidence="8">
    <location>
        <begin position="175"/>
        <end position="198"/>
    </location>
</feature>
<reference evidence="10 11" key="1">
    <citation type="submission" date="2019-11" db="EMBL/GenBank/DDBJ databases">
        <title>Comparison of genomes from free-living endosymbiotic cyanobacteria isolated from Azolla.</title>
        <authorList>
            <person name="Thiel T."/>
            <person name="Pratte B."/>
        </authorList>
    </citation>
    <scope>NUCLEOTIDE SEQUENCE [LARGE SCALE GENOMIC DNA]</scope>
    <source>
        <strain evidence="10 11">N2B</strain>
    </source>
</reference>
<dbReference type="InterPro" id="IPR004680">
    <property type="entry name" value="Cit_transptr-like_dom"/>
</dbReference>
<evidence type="ECO:0000259" key="9">
    <source>
        <dbReference type="Pfam" id="PF03600"/>
    </source>
</evidence>